<dbReference type="PROSITE" id="PS51257">
    <property type="entry name" value="PROKAR_LIPOPROTEIN"/>
    <property type="match status" value="1"/>
</dbReference>
<sequence>MRRVRLLVGLLTLLGAGCAAPAASADSAIGLGSTAAVPAVAGPASAGPGPAVAPVSETAPARAATIKSIRTTDSTKGVITVVGTLTPAPAAGTRVPLHQWLPAQKRWQEIAHGYSTGTGVTITTVQPGSIRSYRIAVGAQAPYAAAISPVISFKHYVWRGFFKKGLVASGGVGQPQLNVVPPKEGPRRAEADLLASKGGSVWGDVGTTGCRYSRNWLGNITDGTVRVSLYNGTKALTSLRMKQETEGWINQDITGVTRLRLQVADIQSGYGPYVSIDSLLLCTN</sequence>
<dbReference type="Proteomes" id="UP000558997">
    <property type="component" value="Unassembled WGS sequence"/>
</dbReference>
<organism evidence="2 3">
    <name type="scientific">Kribbella solani</name>
    <dbReference type="NCBI Taxonomy" id="236067"/>
    <lineage>
        <taxon>Bacteria</taxon>
        <taxon>Bacillati</taxon>
        <taxon>Actinomycetota</taxon>
        <taxon>Actinomycetes</taxon>
        <taxon>Propionibacteriales</taxon>
        <taxon>Kribbellaceae</taxon>
        <taxon>Kribbella</taxon>
    </lineage>
</organism>
<keyword evidence="3" id="KW-1185">Reference proteome</keyword>
<evidence type="ECO:0000256" key="1">
    <source>
        <dbReference type="SAM" id="SignalP"/>
    </source>
</evidence>
<reference evidence="2 3" key="1">
    <citation type="submission" date="2020-08" db="EMBL/GenBank/DDBJ databases">
        <title>Sequencing the genomes of 1000 actinobacteria strains.</title>
        <authorList>
            <person name="Klenk H.-P."/>
        </authorList>
    </citation>
    <scope>NUCLEOTIDE SEQUENCE [LARGE SCALE GENOMIC DNA]</scope>
    <source>
        <strain evidence="2 3">DSM 17294</strain>
    </source>
</reference>
<feature type="signal peptide" evidence="1">
    <location>
        <begin position="1"/>
        <end position="25"/>
    </location>
</feature>
<evidence type="ECO:0000313" key="2">
    <source>
        <dbReference type="EMBL" id="MBB5982761.1"/>
    </source>
</evidence>
<comment type="caution">
    <text evidence="2">The sequence shown here is derived from an EMBL/GenBank/DDBJ whole genome shotgun (WGS) entry which is preliminary data.</text>
</comment>
<gene>
    <name evidence="2" type="ORF">HDA44_006102</name>
</gene>
<feature type="chain" id="PRO_5032950202" description="Glycosyl hydrolase family 98 putative carbohydrate-binding module domain-containing protein" evidence="1">
    <location>
        <begin position="26"/>
        <end position="284"/>
    </location>
</feature>
<name>A0A841DXR3_9ACTN</name>
<protein>
    <recommendedName>
        <fullName evidence="4">Glycosyl hydrolase family 98 putative carbohydrate-binding module domain-containing protein</fullName>
    </recommendedName>
</protein>
<keyword evidence="1" id="KW-0732">Signal</keyword>
<dbReference type="RefSeq" id="WP_184840238.1">
    <property type="nucleotide sequence ID" value="NZ_BAAAVN010000002.1"/>
</dbReference>
<dbReference type="AlphaFoldDB" id="A0A841DXR3"/>
<evidence type="ECO:0008006" key="4">
    <source>
        <dbReference type="Google" id="ProtNLM"/>
    </source>
</evidence>
<evidence type="ECO:0000313" key="3">
    <source>
        <dbReference type="Proteomes" id="UP000558997"/>
    </source>
</evidence>
<accession>A0A841DXR3</accession>
<proteinExistence type="predicted"/>
<dbReference type="EMBL" id="JACHNF010000001">
    <property type="protein sequence ID" value="MBB5982761.1"/>
    <property type="molecule type" value="Genomic_DNA"/>
</dbReference>